<keyword evidence="3" id="KW-1185">Reference proteome</keyword>
<evidence type="ECO:0000313" key="3">
    <source>
        <dbReference type="Proteomes" id="UP001195483"/>
    </source>
</evidence>
<organism evidence="2 3">
    <name type="scientific">Potamilus streckersoni</name>
    <dbReference type="NCBI Taxonomy" id="2493646"/>
    <lineage>
        <taxon>Eukaryota</taxon>
        <taxon>Metazoa</taxon>
        <taxon>Spiralia</taxon>
        <taxon>Lophotrochozoa</taxon>
        <taxon>Mollusca</taxon>
        <taxon>Bivalvia</taxon>
        <taxon>Autobranchia</taxon>
        <taxon>Heteroconchia</taxon>
        <taxon>Palaeoheterodonta</taxon>
        <taxon>Unionida</taxon>
        <taxon>Unionoidea</taxon>
        <taxon>Unionidae</taxon>
        <taxon>Ambleminae</taxon>
        <taxon>Lampsilini</taxon>
        <taxon>Potamilus</taxon>
    </lineage>
</organism>
<dbReference type="EMBL" id="JAEAOA010000708">
    <property type="protein sequence ID" value="KAK3593861.1"/>
    <property type="molecule type" value="Genomic_DNA"/>
</dbReference>
<dbReference type="Gene3D" id="1.25.10.10">
    <property type="entry name" value="Leucine-rich Repeat Variant"/>
    <property type="match status" value="2"/>
</dbReference>
<gene>
    <name evidence="2" type="ORF">CHS0354_011465</name>
</gene>
<feature type="compositionally biased region" description="Polar residues" evidence="1">
    <location>
        <begin position="34"/>
        <end position="47"/>
    </location>
</feature>
<name>A0AAE0SLC6_9BIVA</name>
<evidence type="ECO:0000256" key="1">
    <source>
        <dbReference type="SAM" id="MobiDB-lite"/>
    </source>
</evidence>
<feature type="region of interest" description="Disordered" evidence="1">
    <location>
        <begin position="831"/>
        <end position="868"/>
    </location>
</feature>
<reference evidence="2" key="3">
    <citation type="submission" date="2023-05" db="EMBL/GenBank/DDBJ databases">
        <authorList>
            <person name="Smith C.H."/>
        </authorList>
    </citation>
    <scope>NUCLEOTIDE SEQUENCE</scope>
    <source>
        <strain evidence="2">CHS0354</strain>
        <tissue evidence="2">Mantle</tissue>
    </source>
</reference>
<evidence type="ECO:0000313" key="2">
    <source>
        <dbReference type="EMBL" id="KAK3593861.1"/>
    </source>
</evidence>
<proteinExistence type="predicted"/>
<dbReference type="AlphaFoldDB" id="A0AAE0SLC6"/>
<accession>A0AAE0SLC6</accession>
<dbReference type="Proteomes" id="UP001195483">
    <property type="component" value="Unassembled WGS sequence"/>
</dbReference>
<sequence>MAHHAQTGRGKNTYERSRETKLAIIGEYVAPTAPHSQANTRPSSSTGEFDPDQESIQDVLSRLDSYTQNWPSEGPLACTSCECQHEDQSEVVSRTVSRAHGSEEEEDSSDDEGISLEVLFKMFKKFESSNITTSRNKALLTLVKGYRCEQSLETEQLKMILSVLTSSVLPVQEACLILMRQICNRQDHVEFFIQNHILDFLYKTLFAELCSPIHRASLSLLEMVFSIPHLKSLWVEISLAKFFPLLLRMICNAGGQLDVKYAACCVFRTLSSCDEFISIVMEDVLPAILQLRSSSAKFREVYVEILTNLVSHTDCIPPDLLDSSAVPVAISIIKEGPCGPQCAALRLLSRLASSDPGVATVIGSMQLVPKVLCCLKESQCRKVRAQALDVMRPLTQSRRLGLCKDLMLQVSSYFIAPLDHDSLTSLYQGSGAVKVRFEEEKRMWRGFEHFIDSVINILDKEGRIQRDEKGSVERVRLAPCIDVCPRQLGHLSNAIQILQNVCLWPLDRSKLGFSVNKINIASFTDDQKKRSRLSKVNRGLAQMIWDKCGEAFVELLLAYSYKFIDVVEHKLFPTQISVSHIFEPVEIDLIINLLDILLCFALCTCTEFPVVPPQPDKISTQKCKQNPLKSVSTPTMWSVDASASKASVLASSSSTEFGTNLEGVHRSEERIWVNENPHLTASIRRQNASQVEQDIIAKHHLDLQQKEANTERRLLRKCLFECGIVHAICSFQLAEDKEIQVLIHQILRCMIQPLGEKIPQLKLNEPKLGKTRPQSAMCSQDIDKQLNMALEKMSPGIAELIKEALGPHPKTTVAKLRPTADVPVVLDTFTIKEEPEGGENENCNNSSLSSNRKLSPRRKPKPKFDRSRTIADQCRDEVILEAGSALLQGLFVKAKELKKQSALLLHDLVHHGETDVHMKLSELGCMPKLVDYLRVNEEDELMEIIGLVIVQMLVSSDPRLKQLFSRYGGPGLLMAMSQYTTGVLKKEVARTLHSVTKGVTRRDKLRPRSAPARSQHSPDVWDYIQQRWTHEDKVAEVLRQWWK</sequence>
<reference evidence="2" key="1">
    <citation type="journal article" date="2021" name="Genome Biol. Evol.">
        <title>A High-Quality Reference Genome for a Parasitic Bivalve with Doubly Uniparental Inheritance (Bivalvia: Unionida).</title>
        <authorList>
            <person name="Smith C.H."/>
        </authorList>
    </citation>
    <scope>NUCLEOTIDE SEQUENCE</scope>
    <source>
        <strain evidence="2">CHS0354</strain>
    </source>
</reference>
<comment type="caution">
    <text evidence="2">The sequence shown here is derived from an EMBL/GenBank/DDBJ whole genome shotgun (WGS) entry which is preliminary data.</text>
</comment>
<protein>
    <submittedName>
        <fullName evidence="2">Uncharacterized protein</fullName>
    </submittedName>
</protein>
<feature type="region of interest" description="Disordered" evidence="1">
    <location>
        <begin position="92"/>
        <end position="111"/>
    </location>
</feature>
<dbReference type="InterPro" id="IPR016024">
    <property type="entry name" value="ARM-type_fold"/>
</dbReference>
<feature type="compositionally biased region" description="Low complexity" evidence="1">
    <location>
        <begin position="840"/>
        <end position="853"/>
    </location>
</feature>
<dbReference type="SUPFAM" id="SSF48371">
    <property type="entry name" value="ARM repeat"/>
    <property type="match status" value="1"/>
</dbReference>
<reference evidence="2" key="2">
    <citation type="journal article" date="2021" name="Genome Biol. Evol.">
        <title>Developing a high-quality reference genome for a parasitic bivalve with doubly uniparental inheritance (Bivalvia: Unionida).</title>
        <authorList>
            <person name="Smith C.H."/>
        </authorList>
    </citation>
    <scope>NUCLEOTIDE SEQUENCE</scope>
    <source>
        <strain evidence="2">CHS0354</strain>
        <tissue evidence="2">Mantle</tissue>
    </source>
</reference>
<dbReference type="InterPro" id="IPR011989">
    <property type="entry name" value="ARM-like"/>
</dbReference>
<feature type="region of interest" description="Disordered" evidence="1">
    <location>
        <begin position="27"/>
        <end position="54"/>
    </location>
</feature>